<keyword evidence="9" id="KW-1185">Reference proteome</keyword>
<comment type="caution">
    <text evidence="8">The sequence shown here is derived from an EMBL/GenBank/DDBJ whole genome shotgun (WGS) entry which is preliminary data.</text>
</comment>
<name>A0ABQ4NVU2_SHECO</name>
<comment type="subcellular location">
    <subcellularLocation>
        <location evidence="1">Cell membrane</location>
        <topology evidence="1">Multi-pass membrane protein</topology>
    </subcellularLocation>
</comment>
<dbReference type="RefSeq" id="WP_028764190.1">
    <property type="nucleotide sequence ID" value="NZ_BPEU01000004.1"/>
</dbReference>
<evidence type="ECO:0000256" key="6">
    <source>
        <dbReference type="SAM" id="Phobius"/>
    </source>
</evidence>
<dbReference type="InterPro" id="IPR011577">
    <property type="entry name" value="Cyt_b561_bac/Ni-Hgenase"/>
</dbReference>
<reference evidence="8 9" key="1">
    <citation type="submission" date="2021-05" db="EMBL/GenBank/DDBJ databases">
        <title>Molecular characterization for Shewanella algae harboring chromosomal blaOXA-55-like strains isolated from clinical and environment sample.</title>
        <authorList>
            <person name="Ohama Y."/>
            <person name="Aoki K."/>
            <person name="Harada S."/>
            <person name="Moriya K."/>
            <person name="Ishii Y."/>
            <person name="Tateda K."/>
        </authorList>
    </citation>
    <scope>NUCLEOTIDE SEQUENCE [LARGE SCALE GENOMIC DNA]</scope>
    <source>
        <strain evidence="8 9">MBTL60-118</strain>
    </source>
</reference>
<feature type="transmembrane region" description="Helical" evidence="6">
    <location>
        <begin position="108"/>
        <end position="133"/>
    </location>
</feature>
<gene>
    <name evidence="8" type="ORF">TUM3794_07490</name>
</gene>
<dbReference type="Pfam" id="PF01292">
    <property type="entry name" value="Ni_hydr_CYTB"/>
    <property type="match status" value="1"/>
</dbReference>
<keyword evidence="2" id="KW-1003">Cell membrane</keyword>
<evidence type="ECO:0000256" key="3">
    <source>
        <dbReference type="ARBA" id="ARBA00022692"/>
    </source>
</evidence>
<accession>A0ABQ4NVU2</accession>
<organism evidence="8 9">
    <name type="scientific">Shewanella colwelliana</name>
    <name type="common">Alteromonas colwelliana</name>
    <dbReference type="NCBI Taxonomy" id="23"/>
    <lineage>
        <taxon>Bacteria</taxon>
        <taxon>Pseudomonadati</taxon>
        <taxon>Pseudomonadota</taxon>
        <taxon>Gammaproteobacteria</taxon>
        <taxon>Alteromonadales</taxon>
        <taxon>Shewanellaceae</taxon>
        <taxon>Shewanella</taxon>
    </lineage>
</organism>
<evidence type="ECO:0000256" key="2">
    <source>
        <dbReference type="ARBA" id="ARBA00022475"/>
    </source>
</evidence>
<dbReference type="EMBL" id="BPEU01000004">
    <property type="protein sequence ID" value="GIU37174.1"/>
    <property type="molecule type" value="Genomic_DNA"/>
</dbReference>
<keyword evidence="4 6" id="KW-1133">Transmembrane helix</keyword>
<feature type="transmembrane region" description="Helical" evidence="6">
    <location>
        <begin position="12"/>
        <end position="35"/>
    </location>
</feature>
<evidence type="ECO:0000256" key="4">
    <source>
        <dbReference type="ARBA" id="ARBA00022989"/>
    </source>
</evidence>
<keyword evidence="5 6" id="KW-0472">Membrane</keyword>
<evidence type="ECO:0000256" key="5">
    <source>
        <dbReference type="ARBA" id="ARBA00023136"/>
    </source>
</evidence>
<protein>
    <submittedName>
        <fullName evidence="8">Cytochrome b561</fullName>
    </submittedName>
</protein>
<evidence type="ECO:0000313" key="8">
    <source>
        <dbReference type="EMBL" id="GIU37174.1"/>
    </source>
</evidence>
<sequence length="175" mass="19355">MPKWLSNTVKQLLTYQHLLVIVLSLFLISTSGWILMGRAIRTQASIWDLLHVYLGAVVACLSVSMLLTNVIKGKWRQYFSWLAGDFTQLSQDVCGLKKGKIPLAGGRGLFSAIEGIGLILLLLVSITGAMWYVTQGSSEALNWRSYHHSAAHGFIGFIIIHSICAAAHLLDFIRN</sequence>
<proteinExistence type="predicted"/>
<evidence type="ECO:0000313" key="9">
    <source>
        <dbReference type="Proteomes" id="UP000773469"/>
    </source>
</evidence>
<dbReference type="Proteomes" id="UP000773469">
    <property type="component" value="Unassembled WGS sequence"/>
</dbReference>
<dbReference type="InterPro" id="IPR016174">
    <property type="entry name" value="Di-haem_cyt_TM"/>
</dbReference>
<dbReference type="Gene3D" id="1.20.950.20">
    <property type="entry name" value="Transmembrane di-heme cytochromes, Chain C"/>
    <property type="match status" value="1"/>
</dbReference>
<evidence type="ECO:0000259" key="7">
    <source>
        <dbReference type="Pfam" id="PF01292"/>
    </source>
</evidence>
<feature type="transmembrane region" description="Helical" evidence="6">
    <location>
        <begin position="50"/>
        <end position="71"/>
    </location>
</feature>
<feature type="transmembrane region" description="Helical" evidence="6">
    <location>
        <begin position="153"/>
        <end position="173"/>
    </location>
</feature>
<keyword evidence="3 6" id="KW-0812">Transmembrane</keyword>
<dbReference type="SUPFAM" id="SSF81342">
    <property type="entry name" value="Transmembrane di-heme cytochromes"/>
    <property type="match status" value="1"/>
</dbReference>
<evidence type="ECO:0000256" key="1">
    <source>
        <dbReference type="ARBA" id="ARBA00004651"/>
    </source>
</evidence>
<feature type="domain" description="Cytochrome b561 bacterial/Ni-hydrogenase" evidence="7">
    <location>
        <begin position="20"/>
        <end position="166"/>
    </location>
</feature>